<evidence type="ECO:0000256" key="3">
    <source>
        <dbReference type="ARBA" id="ARBA00022692"/>
    </source>
</evidence>
<keyword evidence="4 6" id="KW-1133">Transmembrane helix</keyword>
<dbReference type="EMBL" id="CZVV01000063">
    <property type="protein sequence ID" value="CUT02163.1"/>
    <property type="molecule type" value="Genomic_DNA"/>
</dbReference>
<feature type="domain" description="ABC-2 type transporter transmembrane" evidence="7">
    <location>
        <begin position="19"/>
        <end position="391"/>
    </location>
</feature>
<keyword evidence="5 6" id="KW-0472">Membrane</keyword>
<dbReference type="PANTHER" id="PTHR30294">
    <property type="entry name" value="MEMBRANE COMPONENT OF ABC TRANSPORTER YHHJ-RELATED"/>
    <property type="match status" value="1"/>
</dbReference>
<dbReference type="PANTHER" id="PTHR30294:SF29">
    <property type="entry name" value="MULTIDRUG ABC TRANSPORTER PERMEASE YBHS-RELATED"/>
    <property type="match status" value="1"/>
</dbReference>
<evidence type="ECO:0000313" key="10">
    <source>
        <dbReference type="Proteomes" id="UP000243065"/>
    </source>
</evidence>
<keyword evidence="3 6" id="KW-0812">Transmembrane</keyword>
<name>A0A656D983_KRYT1</name>
<comment type="subcellular location">
    <subcellularLocation>
        <location evidence="1">Cell membrane</location>
        <topology evidence="1">Multi-pass membrane protein</topology>
    </subcellularLocation>
</comment>
<feature type="transmembrane region" description="Helical" evidence="6">
    <location>
        <begin position="194"/>
        <end position="220"/>
    </location>
</feature>
<dbReference type="Proteomes" id="UP000243105">
    <property type="component" value="Unassembled WGS sequence"/>
</dbReference>
<feature type="transmembrane region" description="Helical" evidence="6">
    <location>
        <begin position="249"/>
        <end position="271"/>
    </location>
</feature>
<proteinExistence type="predicted"/>
<evidence type="ECO:0000256" key="1">
    <source>
        <dbReference type="ARBA" id="ARBA00004651"/>
    </source>
</evidence>
<accession>A0A656D983</accession>
<feature type="transmembrane region" description="Helical" evidence="6">
    <location>
        <begin position="283"/>
        <end position="306"/>
    </location>
</feature>
<gene>
    <name evidence="8" type="ORF">JGI24_00037</name>
    <name evidence="9" type="ORF">JGI25_01015</name>
</gene>
<organism evidence="8 10">
    <name type="scientific">Kryptobacter tengchongensis</name>
    <dbReference type="NCBI Taxonomy" id="1643429"/>
    <lineage>
        <taxon>Bacteria</taxon>
        <taxon>Pseudomonadati</taxon>
        <taxon>Candidatus Kryptoniota</taxon>
        <taxon>Candidatus Kryptobacter</taxon>
    </lineage>
</organism>
<keyword evidence="2" id="KW-1003">Cell membrane</keyword>
<dbReference type="EMBL" id="CZVU01000001">
    <property type="protein sequence ID" value="CUS95980.1"/>
    <property type="molecule type" value="Genomic_DNA"/>
</dbReference>
<feature type="transmembrane region" description="Helical" evidence="6">
    <location>
        <begin position="20"/>
        <end position="42"/>
    </location>
</feature>
<feature type="transmembrane region" description="Helical" evidence="6">
    <location>
        <begin position="369"/>
        <end position="390"/>
    </location>
</feature>
<dbReference type="Proteomes" id="UP000243065">
    <property type="component" value="Unassembled WGS sequence"/>
</dbReference>
<dbReference type="OrthoDB" id="9768837at2"/>
<dbReference type="AlphaFoldDB" id="A0A656D983"/>
<feature type="transmembrane region" description="Helical" evidence="6">
    <location>
        <begin position="318"/>
        <end position="337"/>
    </location>
</feature>
<evidence type="ECO:0000256" key="6">
    <source>
        <dbReference type="SAM" id="Phobius"/>
    </source>
</evidence>
<evidence type="ECO:0000256" key="2">
    <source>
        <dbReference type="ARBA" id="ARBA00022475"/>
    </source>
</evidence>
<feature type="transmembrane region" description="Helical" evidence="6">
    <location>
        <begin position="344"/>
        <end position="363"/>
    </location>
</feature>
<keyword evidence="10" id="KW-1185">Reference proteome</keyword>
<evidence type="ECO:0000313" key="9">
    <source>
        <dbReference type="EMBL" id="CUT02163.1"/>
    </source>
</evidence>
<evidence type="ECO:0000256" key="4">
    <source>
        <dbReference type="ARBA" id="ARBA00022989"/>
    </source>
</evidence>
<dbReference type="GO" id="GO:0140359">
    <property type="term" value="F:ABC-type transporter activity"/>
    <property type="evidence" value="ECO:0007669"/>
    <property type="project" value="InterPro"/>
</dbReference>
<evidence type="ECO:0000313" key="8">
    <source>
        <dbReference type="EMBL" id="CUS95980.1"/>
    </source>
</evidence>
<protein>
    <submittedName>
        <fullName evidence="8">ABC-2 type transport system permease protein</fullName>
    </submittedName>
</protein>
<dbReference type="InterPro" id="IPR013525">
    <property type="entry name" value="ABC2_TM"/>
</dbReference>
<evidence type="ECO:0000256" key="5">
    <source>
        <dbReference type="ARBA" id="ARBA00023136"/>
    </source>
</evidence>
<reference evidence="10 11" key="1">
    <citation type="submission" date="2015-11" db="EMBL/GenBank/DDBJ databases">
        <authorList>
            <person name="Varghese N."/>
        </authorList>
    </citation>
    <scope>NUCLEOTIDE SEQUENCE [LARGE SCALE GENOMIC DNA]</scope>
    <source>
        <strain evidence="8 10">JGI-24</strain>
        <strain evidence="9 11">JGI-25</strain>
    </source>
</reference>
<sequence length="418" mass="47414">MSKVFIIAWWEYITKVRTKAFLISIVLMPIIIVGFSILPTILAEKADVRQKFIGVIDQTNWVFNELKDKLEREFKLPDGRSNYVLFEIKFVNEYQSLSQLKEIANREVVEGKIEGYLIIPKNFGEDTLTFQYVGQNVGNIRDIERFKSILQEIVIGANLERYGVGKDKVEQIVKSVKYTTVKISKKGEEEKADFVGIFFSSYIFIFALMILVMTGGQMLIRSVVEEKSNRVIEVLLSSCTANQLMAGKIIGLGLVGLTQMLIWGLVAFYFLSGYAITLINFEILLISLIYFILGYLFYSAVFVAIGAPVNSEYEAQQVAGYVSLIMVFPIAFAFLIMQNPDSPLIKILSFVPVFTAPFMVARIPIKMPAMWEIIATMFLLLLSVIGMIWVSGRIFRVAILSYGKFPSLKEIISWVKTK</sequence>
<evidence type="ECO:0000259" key="7">
    <source>
        <dbReference type="Pfam" id="PF12698"/>
    </source>
</evidence>
<dbReference type="GO" id="GO:0005886">
    <property type="term" value="C:plasma membrane"/>
    <property type="evidence" value="ECO:0007669"/>
    <property type="project" value="UniProtKB-SubCell"/>
</dbReference>
<dbReference type="Pfam" id="PF12698">
    <property type="entry name" value="ABC2_membrane_3"/>
    <property type="match status" value="1"/>
</dbReference>
<dbReference type="RefSeq" id="WP_072149539.1">
    <property type="nucleotide sequence ID" value="NZ_CZVU01000001.1"/>
</dbReference>
<evidence type="ECO:0000313" key="11">
    <source>
        <dbReference type="Proteomes" id="UP000243105"/>
    </source>
</evidence>
<dbReference type="InterPro" id="IPR051449">
    <property type="entry name" value="ABC-2_transporter_component"/>
</dbReference>